<evidence type="ECO:0000256" key="6">
    <source>
        <dbReference type="ARBA" id="ARBA00022989"/>
    </source>
</evidence>
<evidence type="ECO:0000256" key="5">
    <source>
        <dbReference type="ARBA" id="ARBA00022692"/>
    </source>
</evidence>
<evidence type="ECO:0000256" key="2">
    <source>
        <dbReference type="ARBA" id="ARBA00009773"/>
    </source>
</evidence>
<dbReference type="AlphaFoldDB" id="M2YCW7"/>
<reference evidence="10 11" key="1">
    <citation type="journal article" date="2014" name="Genome Announc.">
        <title>Draft Genome Sequence of Kocuria palustris PEL.</title>
        <authorList>
            <person name="Sharma G."/>
            <person name="Khatri I."/>
            <person name="Subramanian S."/>
        </authorList>
    </citation>
    <scope>NUCLEOTIDE SEQUENCE [LARGE SCALE GENOMIC DNA]</scope>
    <source>
        <strain evidence="10 11">PEL</strain>
    </source>
</reference>
<keyword evidence="5 9" id="KW-0812">Transmembrane</keyword>
<feature type="transmembrane region" description="Helical" evidence="9">
    <location>
        <begin position="147"/>
        <end position="169"/>
    </location>
</feature>
<keyword evidence="3" id="KW-0813">Transport</keyword>
<feature type="compositionally biased region" description="Low complexity" evidence="8">
    <location>
        <begin position="24"/>
        <end position="34"/>
    </location>
</feature>
<keyword evidence="4" id="KW-1003">Cell membrane</keyword>
<dbReference type="RefSeq" id="WP_006214950.1">
    <property type="nucleotide sequence ID" value="NZ_ANHZ02000015.1"/>
</dbReference>
<dbReference type="InterPro" id="IPR002549">
    <property type="entry name" value="AI-2E-like"/>
</dbReference>
<comment type="similarity">
    <text evidence="2">Belongs to the autoinducer-2 exporter (AI-2E) (TC 2.A.86) family.</text>
</comment>
<feature type="transmembrane region" description="Helical" evidence="9">
    <location>
        <begin position="377"/>
        <end position="398"/>
    </location>
</feature>
<evidence type="ECO:0000256" key="8">
    <source>
        <dbReference type="SAM" id="MobiDB-lite"/>
    </source>
</evidence>
<feature type="compositionally biased region" description="Basic and acidic residues" evidence="8">
    <location>
        <begin position="7"/>
        <end position="16"/>
    </location>
</feature>
<evidence type="ECO:0008006" key="12">
    <source>
        <dbReference type="Google" id="ProtNLM"/>
    </source>
</evidence>
<dbReference type="Pfam" id="PF01594">
    <property type="entry name" value="AI-2E_transport"/>
    <property type="match status" value="1"/>
</dbReference>
<keyword evidence="11" id="KW-1185">Reference proteome</keyword>
<sequence length="524" mass="55307">MSPAEPHGTRKTDRSTLGEPGTASSVRSNSSAGSPESTGPTATDHPADEPAGLADLLDEQPVQESPETGVPAKDRTTLTPVEAFEAARDGSPDDGQPQGQEEVTGPTLDTAASMHGGEAGSRRLVLMLVGVAAALLALEGISRYASFIAPVFFALNMVIIVHPLHAWLVRRLRWPVWLAAITALAVVLIALLAFFYSMGWAIFALLTALPGYSGEFAALGDDLMQWLAQFGVTTETMAANIEANVPDIVGFSTEWLLDVASNVSGVATMLAIVITAIFFLTLDSMTIRRRMGVILLQKPLVGRALLSFAAGVRRYWIVTTVFGLIVALMDLGYLWALGIPLAGVWAVLAFVTNYIPNIGFVIGMIPPTMMGLLEGGWLDALAVILGFSVINLVMQSFIQPKFTGDAVGVTPMVSFVSVLLWSLVLGPLGALLALPATLLVKALLVDPNPDVRFVNALIASSPEDGLSSAAAEQARASRGALARWISGTTRRRRRPAPVAGRSTAEASDSTQASEAPAALADERS</sequence>
<evidence type="ECO:0000313" key="10">
    <source>
        <dbReference type="EMBL" id="EME36360.1"/>
    </source>
</evidence>
<feature type="transmembrane region" description="Helical" evidence="9">
    <location>
        <begin position="342"/>
        <end position="365"/>
    </location>
</feature>
<feature type="region of interest" description="Disordered" evidence="8">
    <location>
        <begin position="1"/>
        <end position="115"/>
    </location>
</feature>
<evidence type="ECO:0000256" key="1">
    <source>
        <dbReference type="ARBA" id="ARBA00004651"/>
    </source>
</evidence>
<feature type="transmembrane region" description="Helical" evidence="9">
    <location>
        <begin position="176"/>
        <end position="203"/>
    </location>
</feature>
<feature type="transmembrane region" description="Helical" evidence="9">
    <location>
        <begin position="418"/>
        <end position="444"/>
    </location>
</feature>
<dbReference type="EMBL" id="ANHZ02000015">
    <property type="protein sequence ID" value="EME36360.1"/>
    <property type="molecule type" value="Genomic_DNA"/>
</dbReference>
<dbReference type="PANTHER" id="PTHR21716:SF53">
    <property type="entry name" value="PERMEASE PERM-RELATED"/>
    <property type="match status" value="1"/>
</dbReference>
<feature type="transmembrane region" description="Helical" evidence="9">
    <location>
        <begin position="263"/>
        <end position="282"/>
    </location>
</feature>
<evidence type="ECO:0000256" key="9">
    <source>
        <dbReference type="SAM" id="Phobius"/>
    </source>
</evidence>
<protein>
    <recommendedName>
        <fullName evidence="12">Permease</fullName>
    </recommendedName>
</protein>
<dbReference type="GO" id="GO:0005886">
    <property type="term" value="C:plasma membrane"/>
    <property type="evidence" value="ECO:0007669"/>
    <property type="project" value="UniProtKB-SubCell"/>
</dbReference>
<proteinExistence type="inferred from homology"/>
<evidence type="ECO:0000256" key="3">
    <source>
        <dbReference type="ARBA" id="ARBA00022448"/>
    </source>
</evidence>
<gene>
    <name evidence="10" type="ORF">C884_00528</name>
</gene>
<comment type="subcellular location">
    <subcellularLocation>
        <location evidence="1">Cell membrane</location>
        <topology evidence="1">Multi-pass membrane protein</topology>
    </subcellularLocation>
</comment>
<name>M2YCW7_9MICC</name>
<keyword evidence="7 9" id="KW-0472">Membrane</keyword>
<accession>M2YCW7</accession>
<feature type="region of interest" description="Disordered" evidence="8">
    <location>
        <begin position="482"/>
        <end position="524"/>
    </location>
</feature>
<feature type="compositionally biased region" description="Polar residues" evidence="8">
    <location>
        <begin position="504"/>
        <end position="513"/>
    </location>
</feature>
<evidence type="ECO:0000256" key="7">
    <source>
        <dbReference type="ARBA" id="ARBA00023136"/>
    </source>
</evidence>
<evidence type="ECO:0000256" key="4">
    <source>
        <dbReference type="ARBA" id="ARBA00022475"/>
    </source>
</evidence>
<dbReference type="PANTHER" id="PTHR21716">
    <property type="entry name" value="TRANSMEMBRANE PROTEIN"/>
    <property type="match status" value="1"/>
</dbReference>
<organism evidence="10 11">
    <name type="scientific">Kocuria palustris PEL</name>
    <dbReference type="NCBI Taxonomy" id="1236550"/>
    <lineage>
        <taxon>Bacteria</taxon>
        <taxon>Bacillati</taxon>
        <taxon>Actinomycetota</taxon>
        <taxon>Actinomycetes</taxon>
        <taxon>Micrococcales</taxon>
        <taxon>Micrococcaceae</taxon>
        <taxon>Kocuria</taxon>
    </lineage>
</organism>
<keyword evidence="6 9" id="KW-1133">Transmembrane helix</keyword>
<comment type="caution">
    <text evidence="10">The sequence shown here is derived from an EMBL/GenBank/DDBJ whole genome shotgun (WGS) entry which is preliminary data.</text>
</comment>
<dbReference type="Proteomes" id="UP000009877">
    <property type="component" value="Unassembled WGS sequence"/>
</dbReference>
<feature type="transmembrane region" description="Helical" evidence="9">
    <location>
        <begin position="315"/>
        <end position="336"/>
    </location>
</feature>
<feature type="transmembrane region" description="Helical" evidence="9">
    <location>
        <begin position="124"/>
        <end position="141"/>
    </location>
</feature>
<evidence type="ECO:0000313" key="11">
    <source>
        <dbReference type="Proteomes" id="UP000009877"/>
    </source>
</evidence>